<dbReference type="SUPFAM" id="SSF57716">
    <property type="entry name" value="Glucocorticoid receptor-like (DNA-binding domain)"/>
    <property type="match status" value="1"/>
</dbReference>
<evidence type="ECO:0000259" key="7">
    <source>
        <dbReference type="PROSITE" id="PS50114"/>
    </source>
</evidence>
<dbReference type="GO" id="GO:0008270">
    <property type="term" value="F:zinc ion binding"/>
    <property type="evidence" value="ECO:0007669"/>
    <property type="project" value="UniProtKB-KW"/>
</dbReference>
<dbReference type="InterPro" id="IPR013088">
    <property type="entry name" value="Znf_NHR/GATA"/>
</dbReference>
<keyword evidence="3" id="KW-0804">Transcription</keyword>
<evidence type="ECO:0000256" key="3">
    <source>
        <dbReference type="ARBA" id="ARBA00023163"/>
    </source>
</evidence>
<keyword evidence="6" id="KW-0472">Membrane</keyword>
<keyword evidence="4" id="KW-0479">Metal-binding</keyword>
<accession>A0A4S4EM51</accession>
<keyword evidence="6" id="KW-0812">Transmembrane</keyword>
<dbReference type="InterPro" id="IPR000679">
    <property type="entry name" value="Znf_GATA"/>
</dbReference>
<dbReference type="EMBL" id="SDRB02003456">
    <property type="protein sequence ID" value="THG17721.1"/>
    <property type="molecule type" value="Genomic_DNA"/>
</dbReference>
<dbReference type="PANTHER" id="PTHR46125">
    <property type="entry name" value="GATA TRANSCRIPTION FACTOR 28"/>
    <property type="match status" value="1"/>
</dbReference>
<dbReference type="PROSITE" id="PS50114">
    <property type="entry name" value="GATA_ZN_FINGER_2"/>
    <property type="match status" value="1"/>
</dbReference>
<dbReference type="PANTHER" id="PTHR46125:SF20">
    <property type="entry name" value="GATA TRANSCRIPTION FACTOR 25"/>
    <property type="match status" value="1"/>
</dbReference>
<name>A0A4S4EM51_CAMSN</name>
<comment type="caution">
    <text evidence="8">The sequence shown here is derived from an EMBL/GenBank/DDBJ whole genome shotgun (WGS) entry which is preliminary data.</text>
</comment>
<dbReference type="GO" id="GO:0006355">
    <property type="term" value="P:regulation of DNA-templated transcription"/>
    <property type="evidence" value="ECO:0007669"/>
    <property type="project" value="InterPro"/>
</dbReference>
<evidence type="ECO:0000256" key="6">
    <source>
        <dbReference type="SAM" id="Phobius"/>
    </source>
</evidence>
<evidence type="ECO:0000256" key="1">
    <source>
        <dbReference type="ARBA" id="ARBA00023015"/>
    </source>
</evidence>
<protein>
    <recommendedName>
        <fullName evidence="7">GATA-type domain-containing protein</fullName>
    </recommendedName>
</protein>
<evidence type="ECO:0000313" key="8">
    <source>
        <dbReference type="EMBL" id="THG17721.1"/>
    </source>
</evidence>
<dbReference type="AlphaFoldDB" id="A0A4S4EM51"/>
<dbReference type="PROSITE" id="PS00344">
    <property type="entry name" value="GATA_ZN_FINGER_1"/>
    <property type="match status" value="1"/>
</dbReference>
<evidence type="ECO:0000256" key="2">
    <source>
        <dbReference type="ARBA" id="ARBA00023125"/>
    </source>
</evidence>
<feature type="domain" description="GATA-type" evidence="7">
    <location>
        <begin position="91"/>
        <end position="131"/>
    </location>
</feature>
<feature type="transmembrane region" description="Helical" evidence="6">
    <location>
        <begin position="32"/>
        <end position="51"/>
    </location>
</feature>
<evidence type="ECO:0000256" key="5">
    <source>
        <dbReference type="SAM" id="MobiDB-lite"/>
    </source>
</evidence>
<dbReference type="STRING" id="542762.A0A4S4EM51"/>
<evidence type="ECO:0000313" key="9">
    <source>
        <dbReference type="Proteomes" id="UP000306102"/>
    </source>
</evidence>
<proteinExistence type="predicted"/>
<keyword evidence="4" id="KW-0863">Zinc-finger</keyword>
<keyword evidence="2" id="KW-0238">DNA-binding</keyword>
<dbReference type="Proteomes" id="UP000306102">
    <property type="component" value="Unassembled WGS sequence"/>
</dbReference>
<evidence type="ECO:0000256" key="4">
    <source>
        <dbReference type="PROSITE-ProRule" id="PRU00094"/>
    </source>
</evidence>
<dbReference type="GO" id="GO:0043565">
    <property type="term" value="F:sequence-specific DNA binding"/>
    <property type="evidence" value="ECO:0007669"/>
    <property type="project" value="InterPro"/>
</dbReference>
<dbReference type="Pfam" id="PF00320">
    <property type="entry name" value="GATA"/>
    <property type="match status" value="1"/>
</dbReference>
<keyword evidence="6" id="KW-1133">Transmembrane helix</keyword>
<reference evidence="8 9" key="1">
    <citation type="journal article" date="2018" name="Proc. Natl. Acad. Sci. U.S.A.">
        <title>Draft genome sequence of Camellia sinensis var. sinensis provides insights into the evolution of the tea genome and tea quality.</title>
        <authorList>
            <person name="Wei C."/>
            <person name="Yang H."/>
            <person name="Wang S."/>
            <person name="Zhao J."/>
            <person name="Liu C."/>
            <person name="Gao L."/>
            <person name="Xia E."/>
            <person name="Lu Y."/>
            <person name="Tai Y."/>
            <person name="She G."/>
            <person name="Sun J."/>
            <person name="Cao H."/>
            <person name="Tong W."/>
            <person name="Gao Q."/>
            <person name="Li Y."/>
            <person name="Deng W."/>
            <person name="Jiang X."/>
            <person name="Wang W."/>
            <person name="Chen Q."/>
            <person name="Zhang S."/>
            <person name="Li H."/>
            <person name="Wu J."/>
            <person name="Wang P."/>
            <person name="Li P."/>
            <person name="Shi C."/>
            <person name="Zheng F."/>
            <person name="Jian J."/>
            <person name="Huang B."/>
            <person name="Shan D."/>
            <person name="Shi M."/>
            <person name="Fang C."/>
            <person name="Yue Y."/>
            <person name="Li F."/>
            <person name="Li D."/>
            <person name="Wei S."/>
            <person name="Han B."/>
            <person name="Jiang C."/>
            <person name="Yin Y."/>
            <person name="Xia T."/>
            <person name="Zhang Z."/>
            <person name="Bennetzen J.L."/>
            <person name="Zhao S."/>
            <person name="Wan X."/>
        </authorList>
    </citation>
    <scope>NUCLEOTIDE SEQUENCE [LARGE SCALE GENOMIC DNA]</scope>
    <source>
        <strain evidence="9">cv. Shuchazao</strain>
        <tissue evidence="8">Leaf</tissue>
    </source>
</reference>
<feature type="region of interest" description="Disordered" evidence="5">
    <location>
        <begin position="62"/>
        <end position="89"/>
    </location>
</feature>
<dbReference type="InterPro" id="IPR045280">
    <property type="entry name" value="TIFY-like"/>
</dbReference>
<gene>
    <name evidence="8" type="ORF">TEA_030137</name>
</gene>
<feature type="transmembrane region" description="Helical" evidence="6">
    <location>
        <begin position="7"/>
        <end position="26"/>
    </location>
</feature>
<keyword evidence="1" id="KW-0805">Transcription regulation</keyword>
<keyword evidence="9" id="KW-1185">Reference proteome</keyword>
<dbReference type="Gene3D" id="3.30.50.10">
    <property type="entry name" value="Erythroid Transcription Factor GATA-1, subunit A"/>
    <property type="match status" value="1"/>
</dbReference>
<organism evidence="8 9">
    <name type="scientific">Camellia sinensis var. sinensis</name>
    <name type="common">China tea</name>
    <dbReference type="NCBI Taxonomy" id="542762"/>
    <lineage>
        <taxon>Eukaryota</taxon>
        <taxon>Viridiplantae</taxon>
        <taxon>Streptophyta</taxon>
        <taxon>Embryophyta</taxon>
        <taxon>Tracheophyta</taxon>
        <taxon>Spermatophyta</taxon>
        <taxon>Magnoliopsida</taxon>
        <taxon>eudicotyledons</taxon>
        <taxon>Gunneridae</taxon>
        <taxon>Pentapetalae</taxon>
        <taxon>asterids</taxon>
        <taxon>Ericales</taxon>
        <taxon>Theaceae</taxon>
        <taxon>Camellia</taxon>
    </lineage>
</organism>
<dbReference type="CDD" id="cd00202">
    <property type="entry name" value="ZnF_GATA"/>
    <property type="match status" value="1"/>
</dbReference>
<keyword evidence="4" id="KW-0862">Zinc</keyword>
<dbReference type="SMART" id="SM00401">
    <property type="entry name" value="ZnF_GATA"/>
    <property type="match status" value="1"/>
</dbReference>
<sequence length="147" mass="16481">MIRFDSWPFRFAIQISILTTMVFAYNSRTKRLMIFVVTVTICDLAAENILWTKLMQRKKGQFTSAKKCEESASYNTGEDSGQDDSPPETICTHCGTSSKSTPMMRRGPDGPRTLCNACGLFWANKRVVRSIINAFTASEEDYGILAS</sequence>